<dbReference type="PANTHER" id="PTHR30290:SF10">
    <property type="entry name" value="PERIPLASMIC OLIGOPEPTIDE-BINDING PROTEIN-RELATED"/>
    <property type="match status" value="1"/>
</dbReference>
<comment type="subcellular location">
    <subcellularLocation>
        <location evidence="1">Cell envelope</location>
    </subcellularLocation>
</comment>
<dbReference type="GO" id="GO:0015833">
    <property type="term" value="P:peptide transport"/>
    <property type="evidence" value="ECO:0007669"/>
    <property type="project" value="TreeGrafter"/>
</dbReference>
<dbReference type="SUPFAM" id="SSF53850">
    <property type="entry name" value="Periplasmic binding protein-like II"/>
    <property type="match status" value="1"/>
</dbReference>
<dbReference type="Gene3D" id="3.10.105.10">
    <property type="entry name" value="Dipeptide-binding Protein, Domain 3"/>
    <property type="match status" value="1"/>
</dbReference>
<evidence type="ECO:0000313" key="5">
    <source>
        <dbReference type="EMBL" id="EKE26732.1"/>
    </source>
</evidence>
<dbReference type="GO" id="GO:0030313">
    <property type="term" value="C:cell envelope"/>
    <property type="evidence" value="ECO:0007669"/>
    <property type="project" value="UniProtKB-SubCell"/>
</dbReference>
<dbReference type="PANTHER" id="PTHR30290">
    <property type="entry name" value="PERIPLASMIC BINDING COMPONENT OF ABC TRANSPORTER"/>
    <property type="match status" value="1"/>
</dbReference>
<keyword evidence="3" id="KW-0813">Transport</keyword>
<comment type="similarity">
    <text evidence="2">Belongs to the bacterial solute-binding protein 5 family.</text>
</comment>
<keyword evidence="4" id="KW-0732">Signal</keyword>
<dbReference type="Gene3D" id="3.40.190.10">
    <property type="entry name" value="Periplasmic binding protein-like II"/>
    <property type="match status" value="1"/>
</dbReference>
<sequence length="136" mass="16406">MWEKAFDISIKLTQFEDKIYLSKLKKHDYQFALGRLIVRYNDPINIFERYKYKDGIKNYTCWENAKFIEVLNEAKKEFDPVKRMRIIEKAESILLDEMPITPLYFYNYTMLKKNYVNGIYSNIVGDLLFDETSVTR</sequence>
<evidence type="ECO:0000256" key="4">
    <source>
        <dbReference type="ARBA" id="ARBA00022729"/>
    </source>
</evidence>
<dbReference type="AlphaFoldDB" id="K2FXV8"/>
<evidence type="ECO:0000256" key="3">
    <source>
        <dbReference type="ARBA" id="ARBA00022448"/>
    </source>
</evidence>
<dbReference type="GO" id="GO:1904680">
    <property type="term" value="F:peptide transmembrane transporter activity"/>
    <property type="evidence" value="ECO:0007669"/>
    <property type="project" value="TreeGrafter"/>
</dbReference>
<protein>
    <submittedName>
        <fullName evidence="5">Uncharacterized protein</fullName>
    </submittedName>
</protein>
<evidence type="ECO:0000256" key="2">
    <source>
        <dbReference type="ARBA" id="ARBA00005695"/>
    </source>
</evidence>
<comment type="caution">
    <text evidence="5">The sequence shown here is derived from an EMBL/GenBank/DDBJ whole genome shotgun (WGS) entry which is preliminary data.</text>
</comment>
<evidence type="ECO:0000256" key="1">
    <source>
        <dbReference type="ARBA" id="ARBA00004196"/>
    </source>
</evidence>
<gene>
    <name evidence="5" type="ORF">ACD_4C00175G0001</name>
</gene>
<name>K2FXV8_9BACT</name>
<reference evidence="5" key="1">
    <citation type="journal article" date="2012" name="Science">
        <title>Fermentation, hydrogen, and sulfur metabolism in multiple uncultivated bacterial phyla.</title>
        <authorList>
            <person name="Wrighton K.C."/>
            <person name="Thomas B.C."/>
            <person name="Sharon I."/>
            <person name="Miller C.S."/>
            <person name="Castelle C.J."/>
            <person name="VerBerkmoes N.C."/>
            <person name="Wilkins M.J."/>
            <person name="Hettich R.L."/>
            <person name="Lipton M.S."/>
            <person name="Williams K.H."/>
            <person name="Long P.E."/>
            <person name="Banfield J.F."/>
        </authorList>
    </citation>
    <scope>NUCLEOTIDE SEQUENCE [LARGE SCALE GENOMIC DNA]</scope>
</reference>
<dbReference type="InterPro" id="IPR039424">
    <property type="entry name" value="SBP_5"/>
</dbReference>
<proteinExistence type="inferred from homology"/>
<dbReference type="EMBL" id="AMFJ01000691">
    <property type="protein sequence ID" value="EKE26732.1"/>
    <property type="molecule type" value="Genomic_DNA"/>
</dbReference>
<accession>K2FXV8</accession>
<organism evidence="5">
    <name type="scientific">uncultured bacterium</name>
    <name type="common">gcode 4</name>
    <dbReference type="NCBI Taxonomy" id="1234023"/>
    <lineage>
        <taxon>Bacteria</taxon>
        <taxon>environmental samples</taxon>
    </lineage>
</organism>